<name>A0A2I1CDL8_ASPN1</name>
<dbReference type="VEuPathDB" id="FungiDB:P174DRAFT_140886"/>
<organism evidence="2 3">
    <name type="scientific">Aspergillus novofumigatus (strain IBT 16806)</name>
    <dbReference type="NCBI Taxonomy" id="1392255"/>
    <lineage>
        <taxon>Eukaryota</taxon>
        <taxon>Fungi</taxon>
        <taxon>Dikarya</taxon>
        <taxon>Ascomycota</taxon>
        <taxon>Pezizomycotina</taxon>
        <taxon>Eurotiomycetes</taxon>
        <taxon>Eurotiomycetidae</taxon>
        <taxon>Eurotiales</taxon>
        <taxon>Aspergillaceae</taxon>
        <taxon>Aspergillus</taxon>
        <taxon>Aspergillus subgen. Fumigati</taxon>
    </lineage>
</organism>
<reference evidence="3" key="1">
    <citation type="journal article" date="2018" name="Proc. Natl. Acad. Sci. U.S.A.">
        <title>Linking secondary metabolites to gene clusters through genome sequencing of six diverse Aspergillus species.</title>
        <authorList>
            <person name="Kaerboelling I."/>
            <person name="Vesth T.C."/>
            <person name="Frisvad J.C."/>
            <person name="Nybo J.L."/>
            <person name="Theobald S."/>
            <person name="Kuo A."/>
            <person name="Bowyer P."/>
            <person name="Matsuda Y."/>
            <person name="Mondo S."/>
            <person name="Lyhne E.K."/>
            <person name="Kogle M.E."/>
            <person name="Clum A."/>
            <person name="Lipzen A."/>
            <person name="Salamov A."/>
            <person name="Ngan C.Y."/>
            <person name="Daum C."/>
            <person name="Chiniquy J."/>
            <person name="Barry K."/>
            <person name="LaButti K."/>
            <person name="Haridas S."/>
            <person name="Simmons B.A."/>
            <person name="Magnuson J.K."/>
            <person name="Mortensen U.H."/>
            <person name="Larsen T.O."/>
            <person name="Grigoriev I.V."/>
            <person name="Baker S.E."/>
            <person name="Andersen M.R."/>
        </authorList>
    </citation>
    <scope>NUCLEOTIDE SEQUENCE [LARGE SCALE GENOMIC DNA]</scope>
    <source>
        <strain evidence="3">IBT 16806</strain>
    </source>
</reference>
<dbReference type="AlphaFoldDB" id="A0A2I1CDL8"/>
<dbReference type="Proteomes" id="UP000234474">
    <property type="component" value="Unassembled WGS sequence"/>
</dbReference>
<feature type="region of interest" description="Disordered" evidence="1">
    <location>
        <begin position="46"/>
        <end position="72"/>
    </location>
</feature>
<dbReference type="GeneID" id="36528455"/>
<evidence type="ECO:0000313" key="3">
    <source>
        <dbReference type="Proteomes" id="UP000234474"/>
    </source>
</evidence>
<evidence type="ECO:0000256" key="1">
    <source>
        <dbReference type="SAM" id="MobiDB-lite"/>
    </source>
</evidence>
<gene>
    <name evidence="2" type="ORF">P174DRAFT_140886</name>
</gene>
<proteinExistence type="predicted"/>
<dbReference type="RefSeq" id="XP_024684304.1">
    <property type="nucleotide sequence ID" value="XM_024821129.1"/>
</dbReference>
<protein>
    <submittedName>
        <fullName evidence="2">Uncharacterized protein</fullName>
    </submittedName>
</protein>
<evidence type="ECO:0000313" key="2">
    <source>
        <dbReference type="EMBL" id="PKX95709.1"/>
    </source>
</evidence>
<keyword evidence="3" id="KW-1185">Reference proteome</keyword>
<sequence>MIAPLGSSGIIKVTVARQPQTTWPRQRHSVLFCSFSGMRLSKGSAYHDLTTSSNSPKKRRRFHSPSRESEHLAPEVNMVPMVHSVTSTPSLPHPPDFGFSALWGRVVGENPPLSHADNVRVVSILRLLEGSMIIDWTGAAQNAPRCFRSG</sequence>
<dbReference type="EMBL" id="MSZS01000003">
    <property type="protein sequence ID" value="PKX95709.1"/>
    <property type="molecule type" value="Genomic_DNA"/>
</dbReference>
<accession>A0A2I1CDL8</accession>
<comment type="caution">
    <text evidence="2">The sequence shown here is derived from an EMBL/GenBank/DDBJ whole genome shotgun (WGS) entry which is preliminary data.</text>
</comment>